<evidence type="ECO:0000313" key="1">
    <source>
        <dbReference type="EMBL" id="PWA30338.1"/>
    </source>
</evidence>
<name>A0A315W3S5_GAMAF</name>
<reference evidence="1 2" key="1">
    <citation type="journal article" date="2018" name="G3 (Bethesda)">
        <title>A High-Quality Reference Genome for the Invasive Mosquitofish Gambusia affinis Using a Chicago Library.</title>
        <authorList>
            <person name="Hoffberg S.L."/>
            <person name="Troendle N.J."/>
            <person name="Glenn T.C."/>
            <person name="Mahmud O."/>
            <person name="Louha S."/>
            <person name="Chalopin D."/>
            <person name="Bennetzen J.L."/>
            <person name="Mauricio R."/>
        </authorList>
    </citation>
    <scope>NUCLEOTIDE SEQUENCE [LARGE SCALE GENOMIC DNA]</scope>
    <source>
        <strain evidence="1">NE01/NJP1002.9</strain>
        <tissue evidence="1">Muscle</tissue>
    </source>
</reference>
<sequence length="25" mass="2596">MGGASLCGPAHPVLAARCTEWVCEH</sequence>
<organism evidence="1 2">
    <name type="scientific">Gambusia affinis</name>
    <name type="common">Western mosquitofish</name>
    <name type="synonym">Heterandria affinis</name>
    <dbReference type="NCBI Taxonomy" id="33528"/>
    <lineage>
        <taxon>Eukaryota</taxon>
        <taxon>Metazoa</taxon>
        <taxon>Chordata</taxon>
        <taxon>Craniata</taxon>
        <taxon>Vertebrata</taxon>
        <taxon>Euteleostomi</taxon>
        <taxon>Actinopterygii</taxon>
        <taxon>Neopterygii</taxon>
        <taxon>Teleostei</taxon>
        <taxon>Neoteleostei</taxon>
        <taxon>Acanthomorphata</taxon>
        <taxon>Ovalentaria</taxon>
        <taxon>Atherinomorphae</taxon>
        <taxon>Cyprinodontiformes</taxon>
        <taxon>Poeciliidae</taxon>
        <taxon>Poeciliinae</taxon>
        <taxon>Gambusia</taxon>
    </lineage>
</organism>
<protein>
    <submittedName>
        <fullName evidence="1">Uncharacterized protein</fullName>
    </submittedName>
</protein>
<dbReference type="Proteomes" id="UP000250572">
    <property type="component" value="Unassembled WGS sequence"/>
</dbReference>
<keyword evidence="2" id="KW-1185">Reference proteome</keyword>
<comment type="caution">
    <text evidence="1">The sequence shown here is derived from an EMBL/GenBank/DDBJ whole genome shotgun (WGS) entry which is preliminary data.</text>
</comment>
<dbReference type="AlphaFoldDB" id="A0A315W3S5"/>
<evidence type="ECO:0000313" key="2">
    <source>
        <dbReference type="Proteomes" id="UP000250572"/>
    </source>
</evidence>
<gene>
    <name evidence="1" type="ORF">CCH79_00015702</name>
</gene>
<proteinExistence type="predicted"/>
<dbReference type="EMBL" id="NHOQ01000420">
    <property type="protein sequence ID" value="PWA30338.1"/>
    <property type="molecule type" value="Genomic_DNA"/>
</dbReference>
<accession>A0A315W3S5</accession>